<evidence type="ECO:0000256" key="12">
    <source>
        <dbReference type="SAM" id="Phobius"/>
    </source>
</evidence>
<sequence length="262" mass="28206">MTALVVVLVAIGGALTVLAPVWALLTWGSVRERKRISRLSVSRCADVVSPGRRLCVVEGRSMPAAQPLVAPLSGEPCVWYFSEVEERVTSDGPSTVLVWQSGGTMPFAVQDRSGSVLVDGSLVHPDHQSKRIGHSPPVRRVVDEDVSSARDSTHLQGLVASGVLSQKSLERRWWSSSLGWSVREYVLPVGEPLHVQGRPELRAGRPVLGDGRRRHLVTGGTYEQVAANIEEDVRTSSGCLLMVAVAGPLLLLAGFLLVRTLG</sequence>
<evidence type="ECO:0000256" key="9">
    <source>
        <dbReference type="ARBA" id="ARBA00022833"/>
    </source>
</evidence>
<dbReference type="RefSeq" id="WP_382378375.1">
    <property type="nucleotide sequence ID" value="NZ_JBHRZI010000031.1"/>
</dbReference>
<keyword evidence="11 12" id="KW-0472">Membrane</keyword>
<evidence type="ECO:0000256" key="4">
    <source>
        <dbReference type="ARBA" id="ARBA00022679"/>
    </source>
</evidence>
<keyword evidence="15" id="KW-1185">Reference proteome</keyword>
<dbReference type="EC" id="2.3.2.27" evidence="3"/>
<keyword evidence="4" id="KW-0808">Transferase</keyword>
<evidence type="ECO:0000313" key="15">
    <source>
        <dbReference type="Proteomes" id="UP001595690"/>
    </source>
</evidence>
<keyword evidence="8" id="KW-0833">Ubl conjugation pathway</keyword>
<evidence type="ECO:0000259" key="13">
    <source>
        <dbReference type="Pfam" id="PF12483"/>
    </source>
</evidence>
<keyword evidence="6" id="KW-0479">Metal-binding</keyword>
<evidence type="ECO:0000256" key="5">
    <source>
        <dbReference type="ARBA" id="ARBA00022692"/>
    </source>
</evidence>
<evidence type="ECO:0000256" key="10">
    <source>
        <dbReference type="ARBA" id="ARBA00022989"/>
    </source>
</evidence>
<comment type="catalytic activity">
    <reaction evidence="1">
        <text>S-ubiquitinyl-[E2 ubiquitin-conjugating enzyme]-L-cysteine + [acceptor protein]-L-lysine = [E2 ubiquitin-conjugating enzyme]-L-cysteine + N(6)-ubiquitinyl-[acceptor protein]-L-lysine.</text>
        <dbReference type="EC" id="2.3.2.27"/>
    </reaction>
</comment>
<evidence type="ECO:0000256" key="3">
    <source>
        <dbReference type="ARBA" id="ARBA00012483"/>
    </source>
</evidence>
<dbReference type="Proteomes" id="UP001595690">
    <property type="component" value="Unassembled WGS sequence"/>
</dbReference>
<evidence type="ECO:0000256" key="1">
    <source>
        <dbReference type="ARBA" id="ARBA00000900"/>
    </source>
</evidence>
<evidence type="ECO:0000256" key="11">
    <source>
        <dbReference type="ARBA" id="ARBA00023136"/>
    </source>
</evidence>
<feature type="domain" description="E3 Ubiquitin ligase MUL1-like" evidence="13">
    <location>
        <begin position="96"/>
        <end position="245"/>
    </location>
</feature>
<proteinExistence type="predicted"/>
<evidence type="ECO:0000256" key="6">
    <source>
        <dbReference type="ARBA" id="ARBA00022723"/>
    </source>
</evidence>
<evidence type="ECO:0000256" key="7">
    <source>
        <dbReference type="ARBA" id="ARBA00022771"/>
    </source>
</evidence>
<protein>
    <recommendedName>
        <fullName evidence="3">RING-type E3 ubiquitin transferase</fullName>
        <ecNumber evidence="3">2.3.2.27</ecNumber>
    </recommendedName>
</protein>
<accession>A0ABV8C4D2</accession>
<keyword evidence="9" id="KW-0862">Zinc</keyword>
<dbReference type="EMBL" id="JBHRZI010000031">
    <property type="protein sequence ID" value="MFC3896872.1"/>
    <property type="molecule type" value="Genomic_DNA"/>
</dbReference>
<keyword evidence="7" id="KW-0863">Zinc-finger</keyword>
<comment type="caution">
    <text evidence="14">The sequence shown here is derived from an EMBL/GenBank/DDBJ whole genome shotgun (WGS) entry which is preliminary data.</text>
</comment>
<evidence type="ECO:0000256" key="2">
    <source>
        <dbReference type="ARBA" id="ARBA00004141"/>
    </source>
</evidence>
<dbReference type="Pfam" id="PF12483">
    <property type="entry name" value="GIDE"/>
    <property type="match status" value="1"/>
</dbReference>
<keyword evidence="10 12" id="KW-1133">Transmembrane helix</keyword>
<dbReference type="InterPro" id="IPR022170">
    <property type="entry name" value="MUL1-like"/>
</dbReference>
<reference evidence="15" key="1">
    <citation type="journal article" date="2019" name="Int. J. Syst. Evol. Microbiol.">
        <title>The Global Catalogue of Microorganisms (GCM) 10K type strain sequencing project: providing services to taxonomists for standard genome sequencing and annotation.</title>
        <authorList>
            <consortium name="The Broad Institute Genomics Platform"/>
            <consortium name="The Broad Institute Genome Sequencing Center for Infectious Disease"/>
            <person name="Wu L."/>
            <person name="Ma J."/>
        </authorList>
    </citation>
    <scope>NUCLEOTIDE SEQUENCE [LARGE SCALE GENOMIC DNA]</scope>
    <source>
        <strain evidence="15">CGMCC 4.7405</strain>
    </source>
</reference>
<evidence type="ECO:0000256" key="8">
    <source>
        <dbReference type="ARBA" id="ARBA00022786"/>
    </source>
</evidence>
<gene>
    <name evidence="14" type="ORF">ACFOWZ_35805</name>
</gene>
<organism evidence="14 15">
    <name type="scientific">Lentzea rhizosphaerae</name>
    <dbReference type="NCBI Taxonomy" id="2041025"/>
    <lineage>
        <taxon>Bacteria</taxon>
        <taxon>Bacillati</taxon>
        <taxon>Actinomycetota</taxon>
        <taxon>Actinomycetes</taxon>
        <taxon>Pseudonocardiales</taxon>
        <taxon>Pseudonocardiaceae</taxon>
        <taxon>Lentzea</taxon>
    </lineage>
</organism>
<name>A0ABV8C4D2_9PSEU</name>
<keyword evidence="5 12" id="KW-0812">Transmembrane</keyword>
<comment type="subcellular location">
    <subcellularLocation>
        <location evidence="2">Membrane</location>
        <topology evidence="2">Multi-pass membrane protein</topology>
    </subcellularLocation>
</comment>
<feature type="transmembrane region" description="Helical" evidence="12">
    <location>
        <begin position="240"/>
        <end position="258"/>
    </location>
</feature>
<evidence type="ECO:0000313" key="14">
    <source>
        <dbReference type="EMBL" id="MFC3896872.1"/>
    </source>
</evidence>